<protein>
    <recommendedName>
        <fullName evidence="1">Putative restriction endonuclease domain-containing protein</fullName>
    </recommendedName>
</protein>
<dbReference type="SUPFAM" id="SSF52980">
    <property type="entry name" value="Restriction endonuclease-like"/>
    <property type="match status" value="1"/>
</dbReference>
<evidence type="ECO:0000313" key="2">
    <source>
        <dbReference type="EMBL" id="PHJ94835.1"/>
    </source>
</evidence>
<organism evidence="2 3">
    <name type="scientific">Nostoc linckia z8</name>
    <dbReference type="NCBI Taxonomy" id="1628746"/>
    <lineage>
        <taxon>Bacteria</taxon>
        <taxon>Bacillati</taxon>
        <taxon>Cyanobacteriota</taxon>
        <taxon>Cyanophyceae</taxon>
        <taxon>Nostocales</taxon>
        <taxon>Nostocaceae</taxon>
        <taxon>Nostoc</taxon>
    </lineage>
</organism>
<evidence type="ECO:0000313" key="3">
    <source>
        <dbReference type="Proteomes" id="UP000222310"/>
    </source>
</evidence>
<dbReference type="CDD" id="cd06260">
    <property type="entry name" value="DUF820-like"/>
    <property type="match status" value="1"/>
</dbReference>
<proteinExistence type="predicted"/>
<evidence type="ECO:0000259" key="1">
    <source>
        <dbReference type="Pfam" id="PF05685"/>
    </source>
</evidence>
<dbReference type="Gene3D" id="3.90.1570.10">
    <property type="entry name" value="tt1808, chain A"/>
    <property type="match status" value="1"/>
</dbReference>
<dbReference type="InterPro" id="IPR011335">
    <property type="entry name" value="Restrct_endonuc-II-like"/>
</dbReference>
<dbReference type="InterPro" id="IPR012296">
    <property type="entry name" value="Nuclease_put_TT1808"/>
</dbReference>
<dbReference type="AlphaFoldDB" id="A0A9Q5Z5R0"/>
<dbReference type="RefSeq" id="WP_099068839.1">
    <property type="nucleotide sequence ID" value="NZ_LAHD01000156.1"/>
</dbReference>
<dbReference type="GeneID" id="57093859"/>
<dbReference type="PANTHER" id="PTHR34107:SF4">
    <property type="entry name" value="SLL1222 PROTEIN"/>
    <property type="match status" value="1"/>
</dbReference>
<feature type="domain" description="Putative restriction endonuclease" evidence="1">
    <location>
        <begin position="18"/>
        <end position="183"/>
    </location>
</feature>
<comment type="caution">
    <text evidence="2">The sequence shown here is derived from an EMBL/GenBank/DDBJ whole genome shotgun (WGS) entry which is preliminary data.</text>
</comment>
<sequence>MNQPISERVRWTNADLELFPDNGNRYEIIDGELFVTRPPHWKHQKTCVRISTSLDNWSQTTGLGEVVMAPGVIFGENDNVIPDVVWVSNERLPLLLDEAGHLTGAPQLVVEVLSFGVENEKRDRELKLKLYSARGIREYWIVDWHKQQVEVYRREQGSLKLAATLFSGDELNSPILPDFTCAIASLFSSSLFS</sequence>
<name>A0A9Q5Z5R0_NOSLI</name>
<accession>A0A9Q5Z5R0</accession>
<dbReference type="PANTHER" id="PTHR34107">
    <property type="entry name" value="SLL0198 PROTEIN-RELATED"/>
    <property type="match status" value="1"/>
</dbReference>
<dbReference type="EMBL" id="LAHD01000156">
    <property type="protein sequence ID" value="PHJ94835.1"/>
    <property type="molecule type" value="Genomic_DNA"/>
</dbReference>
<gene>
    <name evidence="2" type="ORF">VF08_33115</name>
</gene>
<dbReference type="InterPro" id="IPR008538">
    <property type="entry name" value="Uma2"/>
</dbReference>
<reference evidence="2 3" key="1">
    <citation type="submission" date="2015-02" db="EMBL/GenBank/DDBJ databases">
        <title>Nostoc linckia genome annotation.</title>
        <authorList>
            <person name="Zhou Z."/>
        </authorList>
    </citation>
    <scope>NUCLEOTIDE SEQUENCE [LARGE SCALE GENOMIC DNA]</scope>
    <source>
        <strain evidence="3">z8</strain>
    </source>
</reference>
<dbReference type="Pfam" id="PF05685">
    <property type="entry name" value="Uma2"/>
    <property type="match status" value="1"/>
</dbReference>
<dbReference type="Proteomes" id="UP000222310">
    <property type="component" value="Unassembled WGS sequence"/>
</dbReference>